<evidence type="ECO:0000313" key="1">
    <source>
        <dbReference type="EMBL" id="VDD44691.1"/>
    </source>
</evidence>
<dbReference type="AlphaFoldDB" id="A0A3P6FBF6"/>
<proteinExistence type="predicted"/>
<organism evidence="1">
    <name type="scientific">Brassica oleracea</name>
    <name type="common">Wild cabbage</name>
    <dbReference type="NCBI Taxonomy" id="3712"/>
    <lineage>
        <taxon>Eukaryota</taxon>
        <taxon>Viridiplantae</taxon>
        <taxon>Streptophyta</taxon>
        <taxon>Embryophyta</taxon>
        <taxon>Tracheophyta</taxon>
        <taxon>Spermatophyta</taxon>
        <taxon>Magnoliopsida</taxon>
        <taxon>eudicotyledons</taxon>
        <taxon>Gunneridae</taxon>
        <taxon>Pentapetalae</taxon>
        <taxon>rosids</taxon>
        <taxon>malvids</taxon>
        <taxon>Brassicales</taxon>
        <taxon>Brassicaceae</taxon>
        <taxon>Brassiceae</taxon>
        <taxon>Brassica</taxon>
    </lineage>
</organism>
<reference evidence="1" key="1">
    <citation type="submission" date="2018-11" db="EMBL/GenBank/DDBJ databases">
        <authorList>
            <consortium name="Genoscope - CEA"/>
            <person name="William W."/>
        </authorList>
    </citation>
    <scope>NUCLEOTIDE SEQUENCE</scope>
</reference>
<dbReference type="EMBL" id="LR031877">
    <property type="protein sequence ID" value="VDD44691.1"/>
    <property type="molecule type" value="Genomic_DNA"/>
</dbReference>
<name>A0A3P6FBF6_BRAOL</name>
<accession>A0A3P6FBF6</accession>
<gene>
    <name evidence="1" type="ORF">BOLC5T32238H</name>
</gene>
<sequence>MDSLCGKGSALKVCEVIPGSCDGCLDHVGVVTPRLDEISRLLDECSPVKGPKMLKLNESEFMVPAASSVPVKRRLVSPVLTLSGEEAMAL</sequence>
<protein>
    <submittedName>
        <fullName evidence="1">Uncharacterized protein</fullName>
    </submittedName>
</protein>